<evidence type="ECO:0000256" key="22">
    <source>
        <dbReference type="ARBA" id="ARBA00022843"/>
    </source>
</evidence>
<keyword evidence="26" id="KW-0560">Oxidoreductase</keyword>
<reference evidence="44" key="1">
    <citation type="submission" date="2019-10" db="EMBL/GenBank/DDBJ databases">
        <title>The sequence and de novo assembly of the wild yak genome.</title>
        <authorList>
            <person name="Liu Y."/>
        </authorList>
    </citation>
    <scope>NUCLEOTIDE SEQUENCE [LARGE SCALE GENOMIC DNA]</scope>
    <source>
        <strain evidence="44">WY2019</strain>
    </source>
</reference>
<dbReference type="InterPro" id="IPR000719">
    <property type="entry name" value="Prot_kinase_dom"/>
</dbReference>
<evidence type="ECO:0000259" key="43">
    <source>
        <dbReference type="PROSITE" id="PS50853"/>
    </source>
</evidence>
<evidence type="ECO:0000256" key="38">
    <source>
        <dbReference type="PROSITE-ProRule" id="PRU10141"/>
    </source>
</evidence>
<dbReference type="GO" id="GO:0004497">
    <property type="term" value="F:monooxygenase activity"/>
    <property type="evidence" value="ECO:0007669"/>
    <property type="project" value="UniProtKB-KW"/>
</dbReference>
<keyword evidence="12" id="KW-0808">Transferase</keyword>
<dbReference type="InterPro" id="IPR003599">
    <property type="entry name" value="Ig_sub"/>
</dbReference>
<dbReference type="SMART" id="SM00219">
    <property type="entry name" value="TyrKc"/>
    <property type="match status" value="1"/>
</dbReference>
<dbReference type="PRINTS" id="PR00109">
    <property type="entry name" value="TYRKINASE"/>
</dbReference>
<dbReference type="GO" id="GO:0001818">
    <property type="term" value="P:negative regulation of cytokine production"/>
    <property type="evidence" value="ECO:0007669"/>
    <property type="project" value="UniProtKB-ARBA"/>
</dbReference>
<dbReference type="InterPro" id="IPR008266">
    <property type="entry name" value="Tyr_kinase_AS"/>
</dbReference>
<keyword evidence="17 38" id="KW-0547">Nucleotide-binding</keyword>
<evidence type="ECO:0000256" key="33">
    <source>
        <dbReference type="ARBA" id="ARBA00023180"/>
    </source>
</evidence>
<dbReference type="GO" id="GO:0007169">
    <property type="term" value="P:cell surface receptor protein tyrosine kinase signaling pathway"/>
    <property type="evidence" value="ECO:0007669"/>
    <property type="project" value="TreeGrafter"/>
</dbReference>
<comment type="catalytic activity">
    <reaction evidence="35">
        <text>L-tyrosyl-[protein] + ATP = O-phospho-L-tyrosyl-[protein] + ADP + H(+)</text>
        <dbReference type="Rhea" id="RHEA:10596"/>
        <dbReference type="Rhea" id="RHEA-COMP:10136"/>
        <dbReference type="Rhea" id="RHEA-COMP:20101"/>
        <dbReference type="ChEBI" id="CHEBI:15378"/>
        <dbReference type="ChEBI" id="CHEBI:30616"/>
        <dbReference type="ChEBI" id="CHEBI:46858"/>
        <dbReference type="ChEBI" id="CHEBI:61978"/>
        <dbReference type="ChEBI" id="CHEBI:456216"/>
        <dbReference type="EC" id="2.7.10.1"/>
    </reaction>
</comment>
<evidence type="ECO:0000256" key="21">
    <source>
        <dbReference type="ARBA" id="ARBA00022840"/>
    </source>
</evidence>
<dbReference type="GO" id="GO:0005789">
    <property type="term" value="C:endoplasmic reticulum membrane"/>
    <property type="evidence" value="ECO:0007669"/>
    <property type="project" value="UniProtKB-SubCell"/>
</dbReference>
<evidence type="ECO:0000256" key="3">
    <source>
        <dbReference type="ARBA" id="ARBA00004251"/>
    </source>
</evidence>
<feature type="domain" description="Ig-like" evidence="42">
    <location>
        <begin position="298"/>
        <end position="396"/>
    </location>
</feature>
<dbReference type="EC" id="2.7.10.1" evidence="7"/>
<dbReference type="GO" id="GO:0051897">
    <property type="term" value="P:positive regulation of phosphatidylinositol 3-kinase/protein kinase B signal transduction"/>
    <property type="evidence" value="ECO:0007669"/>
    <property type="project" value="TreeGrafter"/>
</dbReference>
<dbReference type="SUPFAM" id="SSF48264">
    <property type="entry name" value="Cytochrome P450"/>
    <property type="match status" value="1"/>
</dbReference>
<evidence type="ECO:0000256" key="4">
    <source>
        <dbReference type="ARBA" id="ARBA00004406"/>
    </source>
</evidence>
<dbReference type="FunFam" id="2.60.40.10:FF:000662">
    <property type="entry name" value="Tyrosine-protein kinase receptor UFO"/>
    <property type="match status" value="1"/>
</dbReference>
<dbReference type="Pfam" id="PF00041">
    <property type="entry name" value="fn3"/>
    <property type="match status" value="2"/>
</dbReference>
<dbReference type="Pfam" id="PF07714">
    <property type="entry name" value="PK_Tyr_Ser-Thr"/>
    <property type="match status" value="1"/>
</dbReference>
<dbReference type="SMART" id="SM00060">
    <property type="entry name" value="FN3"/>
    <property type="match status" value="2"/>
</dbReference>
<dbReference type="EMBL" id="VBQZ03000154">
    <property type="protein sequence ID" value="MXQ96214.1"/>
    <property type="molecule type" value="Genomic_DNA"/>
</dbReference>
<keyword evidence="15" id="KW-0732">Signal</keyword>
<evidence type="ECO:0000256" key="29">
    <source>
        <dbReference type="ARBA" id="ARBA00023136"/>
    </source>
</evidence>
<keyword evidence="27" id="KW-0408">Iron</keyword>
<evidence type="ECO:0000256" key="15">
    <source>
        <dbReference type="ARBA" id="ARBA00022729"/>
    </source>
</evidence>
<keyword evidence="22" id="KW-0832">Ubl conjugation</keyword>
<dbReference type="PRINTS" id="PR00463">
    <property type="entry name" value="EP450I"/>
</dbReference>
<evidence type="ECO:0000256" key="20">
    <source>
        <dbReference type="ARBA" id="ARBA00022824"/>
    </source>
</evidence>
<keyword evidence="14" id="KW-0479">Metal-binding</keyword>
<dbReference type="InterPro" id="IPR001245">
    <property type="entry name" value="Ser-Thr/Tyr_kinase_cat_dom"/>
</dbReference>
<dbReference type="FunFam" id="2.60.40.10:FF:000810">
    <property type="entry name" value="Tyrosine-protein kinase receptor UFO"/>
    <property type="match status" value="1"/>
</dbReference>
<evidence type="ECO:0000259" key="42">
    <source>
        <dbReference type="PROSITE" id="PS50835"/>
    </source>
</evidence>
<keyword evidence="29 40" id="KW-0472">Membrane</keyword>
<dbReference type="PROSITE" id="PS50853">
    <property type="entry name" value="FN3"/>
    <property type="match status" value="2"/>
</dbReference>
<dbReference type="InterPro" id="IPR001128">
    <property type="entry name" value="Cyt_P450"/>
</dbReference>
<evidence type="ECO:0000256" key="31">
    <source>
        <dbReference type="ARBA" id="ARBA00023157"/>
    </source>
</evidence>
<evidence type="ECO:0000256" key="23">
    <source>
        <dbReference type="ARBA" id="ARBA00022848"/>
    </source>
</evidence>
<dbReference type="Gene3D" id="1.10.630.10">
    <property type="entry name" value="Cytochrome P450"/>
    <property type="match status" value="1"/>
</dbReference>
<comment type="similarity">
    <text evidence="6">Belongs to the cytochrome P450 family.</text>
</comment>
<feature type="domain" description="Fibronectin type-III" evidence="43">
    <location>
        <begin position="604"/>
        <end position="696"/>
    </location>
</feature>
<dbReference type="InterPro" id="IPR036179">
    <property type="entry name" value="Ig-like_dom_sf"/>
</dbReference>
<evidence type="ECO:0000256" key="25">
    <source>
        <dbReference type="ARBA" id="ARBA00022989"/>
    </source>
</evidence>
<evidence type="ECO:0000256" key="19">
    <source>
        <dbReference type="ARBA" id="ARBA00022782"/>
    </source>
</evidence>
<dbReference type="InterPro" id="IPR036116">
    <property type="entry name" value="FN3_sf"/>
</dbReference>
<evidence type="ECO:0000256" key="7">
    <source>
        <dbReference type="ARBA" id="ARBA00011902"/>
    </source>
</evidence>
<accession>A0A6B0S7Y6</accession>
<feature type="region of interest" description="Disordered" evidence="39">
    <location>
        <begin position="1099"/>
        <end position="1125"/>
    </location>
</feature>
<evidence type="ECO:0000256" key="10">
    <source>
        <dbReference type="ARBA" id="ARBA00022588"/>
    </source>
</evidence>
<dbReference type="FunFam" id="1.10.630.10:FF:000238">
    <property type="entry name" value="Cytochrome P450 2A6"/>
    <property type="match status" value="1"/>
</dbReference>
<keyword evidence="30" id="KW-0829">Tyrosine-protein kinase</keyword>
<dbReference type="PANTHER" id="PTHR24416:SF323">
    <property type="entry name" value="TYROSINE-PROTEIN KINASE RECEPTOR UFO"/>
    <property type="match status" value="1"/>
</dbReference>
<keyword evidence="24" id="KW-0391">Immunity</keyword>
<proteinExistence type="inferred from homology"/>
<keyword evidence="13 40" id="KW-0812">Transmembrane</keyword>
<keyword evidence="45" id="KW-1185">Reference proteome</keyword>
<protein>
    <recommendedName>
        <fullName evidence="37">Tyrosine-protein kinase receptor UFO</fullName>
        <ecNumber evidence="7">2.7.10.1</ecNumber>
    </recommendedName>
</protein>
<evidence type="ECO:0000256" key="9">
    <source>
        <dbReference type="ARBA" id="ARBA00022553"/>
    </source>
</evidence>
<evidence type="ECO:0000259" key="41">
    <source>
        <dbReference type="PROSITE" id="PS50011"/>
    </source>
</evidence>
<dbReference type="PANTHER" id="PTHR24416">
    <property type="entry name" value="TYROSINE-PROTEIN KINASE RECEPTOR"/>
    <property type="match status" value="1"/>
</dbReference>
<evidence type="ECO:0000256" key="32">
    <source>
        <dbReference type="ARBA" id="ARBA00023170"/>
    </source>
</evidence>
<dbReference type="Pfam" id="PF13927">
    <property type="entry name" value="Ig_3"/>
    <property type="match status" value="1"/>
</dbReference>
<keyword evidence="21 38" id="KW-0067">ATP-binding</keyword>
<dbReference type="InterPro" id="IPR011009">
    <property type="entry name" value="Kinase-like_dom_sf"/>
</dbReference>
<evidence type="ECO:0000256" key="1">
    <source>
        <dbReference type="ARBA" id="ARBA00001971"/>
    </source>
</evidence>
<dbReference type="GO" id="GO:0006909">
    <property type="term" value="P:phagocytosis"/>
    <property type="evidence" value="ECO:0007669"/>
    <property type="project" value="TreeGrafter"/>
</dbReference>
<evidence type="ECO:0000256" key="27">
    <source>
        <dbReference type="ARBA" id="ARBA00023004"/>
    </source>
</evidence>
<dbReference type="Pfam" id="PF00067">
    <property type="entry name" value="p450"/>
    <property type="match status" value="1"/>
</dbReference>
<keyword evidence="19" id="KW-0221">Differentiation</keyword>
<dbReference type="FunFam" id="1.10.510.10:FF:000089">
    <property type="entry name" value="Tyrosine-protein kinase receptor TYRO3"/>
    <property type="match status" value="1"/>
</dbReference>
<dbReference type="InterPro" id="IPR036396">
    <property type="entry name" value="Cyt_P450_sf"/>
</dbReference>
<dbReference type="FunFam" id="2.60.40.10:FF:000696">
    <property type="entry name" value="tyrosine-protein kinase receptor UFO isoform X1"/>
    <property type="match status" value="1"/>
</dbReference>
<comment type="similarity">
    <text evidence="5">Belongs to the protein kinase superfamily. CAMK Ser/Thr protein kinase family.</text>
</comment>
<evidence type="ECO:0000256" key="24">
    <source>
        <dbReference type="ARBA" id="ARBA00022859"/>
    </source>
</evidence>
<keyword evidence="23" id="KW-0492">Microsome</keyword>
<dbReference type="SUPFAM" id="SSF48726">
    <property type="entry name" value="Immunoglobulin"/>
    <property type="match status" value="2"/>
</dbReference>
<feature type="domain" description="Fibronectin type-III" evidence="43">
    <location>
        <begin position="495"/>
        <end position="599"/>
    </location>
</feature>
<sequence>MGKREGEELIQAEARCLVEALQGTKGRPFDPSLLLAQATCNIICSLVFDLRLPYDNEEFQAVVRAAGGIAVGVSSPWGQTYEMFSRFLQRLPGPHTQLLGHLGTVAAFAAQQVWQHKGSLGTSGPVHDLVDAFLLKMAKEKQDPNTEFTAKNLLMTVVYLLFAGTVTVSTTIRFTLLLLLKYPQVQERVQEELMRELGAGQRPSLGDRARLPYTDAVLHEAQRLLALVPMGIPRALTKTTRFRGYTLPQGTEVFPLLGSILHDPAVFEEPKEFNPGRFLDADGKFKKHEAFLPFSLGPQTEVSPFVGSPGNITGARGLMGTLRCELQVQGEPPEVTWLRDGQVLELADSTQTQVPLGEDGQDDWKVVSQLRISSLQLSDAGWYQCAVVLGEKTFVSQPGYVGLEGLPYFLEEPEDRTVVANTPFNLSCRAQGPPEPVDLLWLQDAVSLASAMDHSPQHTLRIPGLNKTASFSCEAHNAKGITTSRTATITVLPQRPHDLHLVSTQPTELEVAWTPGLSGIYPLTHCILQAVLSDDRVGTWLGEPDPPEEPLTLQASVPPHQLRLGSLHPHTPYHLRVACVSSQGPSPWTHWLPVETPEGVPLGPPENVSAMRNGSQALVRWQEPRAPLQGTLLGYRLAYRGQDTPEVLMDVGLKREVTLELRGEGSVPNLTVYVAAYTAAGDGPWSLPVPLEPWRPGTKTSTMTCPAYPLTVSEPPAPAFSWPWWYVLLGAVVAAACVLILALFLFHRRKKETRYGEVFEPTVERGELVVRYRVRKSYSRRTTEATLNSLGISEELKEKLRDVMVDRHKVALGKTLGEGEFGAVMEGQLNQDDSVLKVAVKTMKIAICTRSELEDFLSEAVCMKEFDHPNVMRLIGVCFQGSEREGFPAPVVILPFMKHGDLHSFLLYSRLGDQPVFLPTQMLVKFMADIASGMEYLSTKRFIHRDLAARNCMLNENMSVCVADFGLSKKIYNGDYYRQGRIAKMPVKWIAIESLADRVYTSKSDVWSFGVTMWEIATRGQTPYPGVENSEIYDYLRQGNRLKQPVDCLDGLYALMSRCWELNPRDRPSFAELREDLENTLKALPPAQEPDEILYVNMDEGGGHSEPLGAAGGADPPAQPDPKDSCSCLTAAEVHPAGRYVLCPSTAPGPILPAERSSPAPPGQEDGA</sequence>
<comment type="subcellular location">
    <subcellularLocation>
        <location evidence="3">Cell membrane</location>
        <topology evidence="3">Single-pass type I membrane protein</topology>
    </subcellularLocation>
    <subcellularLocation>
        <location evidence="4">Endoplasmic reticulum membrane</location>
        <topology evidence="4">Peripheral membrane protein</topology>
    </subcellularLocation>
    <subcellularLocation>
        <location evidence="2">Microsome membrane</location>
        <topology evidence="2">Peripheral membrane protein</topology>
    </subcellularLocation>
</comment>
<dbReference type="PROSITE" id="PS00109">
    <property type="entry name" value="PROTEIN_KINASE_TYR"/>
    <property type="match status" value="1"/>
</dbReference>
<feature type="transmembrane region" description="Helical" evidence="40">
    <location>
        <begin position="724"/>
        <end position="746"/>
    </location>
</feature>
<evidence type="ECO:0000256" key="35">
    <source>
        <dbReference type="ARBA" id="ARBA00051243"/>
    </source>
</evidence>
<keyword evidence="32" id="KW-0675">Receptor</keyword>
<evidence type="ECO:0000256" key="40">
    <source>
        <dbReference type="SAM" id="Phobius"/>
    </source>
</evidence>
<dbReference type="AlphaFoldDB" id="A0A6B0S7Y6"/>
<dbReference type="CDD" id="cd00063">
    <property type="entry name" value="FN3"/>
    <property type="match status" value="2"/>
</dbReference>
<evidence type="ECO:0000256" key="36">
    <source>
        <dbReference type="ARBA" id="ARBA00064126"/>
    </source>
</evidence>
<dbReference type="GO" id="GO:0005886">
    <property type="term" value="C:plasma membrane"/>
    <property type="evidence" value="ECO:0007669"/>
    <property type="project" value="UniProtKB-SubCell"/>
</dbReference>
<evidence type="ECO:0000256" key="5">
    <source>
        <dbReference type="ARBA" id="ARBA00006692"/>
    </source>
</evidence>
<dbReference type="GO" id="GO:0007399">
    <property type="term" value="P:nervous system development"/>
    <property type="evidence" value="ECO:0007669"/>
    <property type="project" value="TreeGrafter"/>
</dbReference>
<evidence type="ECO:0000256" key="17">
    <source>
        <dbReference type="ARBA" id="ARBA00022741"/>
    </source>
</evidence>
<dbReference type="PROSITE" id="PS00107">
    <property type="entry name" value="PROTEIN_KINASE_ATP"/>
    <property type="match status" value="1"/>
</dbReference>
<dbReference type="GO" id="GO:0005506">
    <property type="term" value="F:iron ion binding"/>
    <property type="evidence" value="ECO:0007669"/>
    <property type="project" value="InterPro"/>
</dbReference>
<keyword evidence="8" id="KW-1003">Cell membrane</keyword>
<dbReference type="Gene3D" id="3.30.200.20">
    <property type="entry name" value="Phosphorylase Kinase, domain 1"/>
    <property type="match status" value="1"/>
</dbReference>
<keyword evidence="11" id="KW-0349">Heme</keyword>
<evidence type="ECO:0000313" key="45">
    <source>
        <dbReference type="Proteomes" id="UP000322234"/>
    </source>
</evidence>
<dbReference type="InterPro" id="IPR050122">
    <property type="entry name" value="RTK"/>
</dbReference>
<feature type="binding site" evidence="38">
    <location>
        <position position="841"/>
    </location>
    <ligand>
        <name>ATP</name>
        <dbReference type="ChEBI" id="CHEBI:30616"/>
    </ligand>
</feature>
<keyword evidence="16" id="KW-0677">Repeat</keyword>
<dbReference type="InterPro" id="IPR002401">
    <property type="entry name" value="Cyt_P450_E_grp-I"/>
</dbReference>
<dbReference type="GO" id="GO:0005524">
    <property type="term" value="F:ATP binding"/>
    <property type="evidence" value="ECO:0007669"/>
    <property type="project" value="UniProtKB-UniRule"/>
</dbReference>
<dbReference type="CDD" id="cd05075">
    <property type="entry name" value="PTKc_Axl"/>
    <property type="match status" value="1"/>
</dbReference>
<dbReference type="InterPro" id="IPR007110">
    <property type="entry name" value="Ig-like_dom"/>
</dbReference>
<dbReference type="PROSITE" id="PS50835">
    <property type="entry name" value="IG_LIKE"/>
    <property type="match status" value="2"/>
</dbReference>
<dbReference type="PROSITE" id="PS50011">
    <property type="entry name" value="PROTEIN_KINASE_DOM"/>
    <property type="match status" value="1"/>
</dbReference>
<comment type="subunit">
    <text evidence="36">Heterodimer and heterotetramer with ligand GAS6. Interacts with CBL, GRB2, LCK, NCK2, PIK3R1, PIK3R2, PIK3R3, PLCG1, SOCS1 and TNS2. Part of a complex including AXL, TNK2 and GRB2, in which GRB2 promotes AXL recruitment by TNK2.</text>
</comment>
<keyword evidence="31" id="KW-1015">Disulfide bond</keyword>
<feature type="region of interest" description="Disordered" evidence="39">
    <location>
        <begin position="1145"/>
        <end position="1168"/>
    </location>
</feature>
<evidence type="ECO:0000256" key="34">
    <source>
        <dbReference type="ARBA" id="ARBA00023319"/>
    </source>
</evidence>
<dbReference type="SUPFAM" id="SSF49265">
    <property type="entry name" value="Fibronectin type III"/>
    <property type="match status" value="1"/>
</dbReference>
<dbReference type="FunFam" id="3.30.200.20:FF:000509">
    <property type="entry name" value="Tyrosine-protein kinase receptor UFO"/>
    <property type="match status" value="1"/>
</dbReference>
<evidence type="ECO:0000256" key="26">
    <source>
        <dbReference type="ARBA" id="ARBA00023002"/>
    </source>
</evidence>
<dbReference type="GO" id="GO:0016477">
    <property type="term" value="P:cell migration"/>
    <property type="evidence" value="ECO:0007669"/>
    <property type="project" value="TreeGrafter"/>
</dbReference>
<dbReference type="InterPro" id="IPR013783">
    <property type="entry name" value="Ig-like_fold"/>
</dbReference>
<keyword evidence="34" id="KW-0393">Immunoglobulin domain</keyword>
<evidence type="ECO:0000256" key="8">
    <source>
        <dbReference type="ARBA" id="ARBA00022475"/>
    </source>
</evidence>
<feature type="domain" description="Protein kinase" evidence="41">
    <location>
        <begin position="810"/>
        <end position="1081"/>
    </location>
</feature>
<dbReference type="GO" id="GO:0001779">
    <property type="term" value="P:natural killer cell differentiation"/>
    <property type="evidence" value="ECO:0007669"/>
    <property type="project" value="TreeGrafter"/>
</dbReference>
<evidence type="ECO:0000256" key="16">
    <source>
        <dbReference type="ARBA" id="ARBA00022737"/>
    </source>
</evidence>
<comment type="cofactor">
    <cofactor evidence="1">
        <name>heme</name>
        <dbReference type="ChEBI" id="CHEBI:30413"/>
    </cofactor>
</comment>
<dbReference type="GO" id="GO:0016705">
    <property type="term" value="F:oxidoreductase activity, acting on paired donors, with incorporation or reduction of molecular oxygen"/>
    <property type="evidence" value="ECO:0007669"/>
    <property type="project" value="InterPro"/>
</dbReference>
<dbReference type="GO" id="GO:0004714">
    <property type="term" value="F:transmembrane receptor protein tyrosine kinase activity"/>
    <property type="evidence" value="ECO:0007669"/>
    <property type="project" value="UniProtKB-EC"/>
</dbReference>
<dbReference type="GO" id="GO:0030168">
    <property type="term" value="P:platelet activation"/>
    <property type="evidence" value="ECO:0007669"/>
    <property type="project" value="TreeGrafter"/>
</dbReference>
<evidence type="ECO:0000256" key="13">
    <source>
        <dbReference type="ARBA" id="ARBA00022692"/>
    </source>
</evidence>
<dbReference type="InterPro" id="IPR020635">
    <property type="entry name" value="Tyr_kinase_cat_dom"/>
</dbReference>
<feature type="domain" description="Ig-like" evidence="42">
    <location>
        <begin position="407"/>
        <end position="490"/>
    </location>
</feature>
<dbReference type="GO" id="GO:0043235">
    <property type="term" value="C:receptor complex"/>
    <property type="evidence" value="ECO:0007669"/>
    <property type="project" value="TreeGrafter"/>
</dbReference>
<evidence type="ECO:0000256" key="39">
    <source>
        <dbReference type="SAM" id="MobiDB-lite"/>
    </source>
</evidence>
<keyword evidence="9" id="KW-0597">Phosphoprotein</keyword>
<keyword evidence="20" id="KW-0256">Endoplasmic reticulum</keyword>
<evidence type="ECO:0000256" key="12">
    <source>
        <dbReference type="ARBA" id="ARBA00022679"/>
    </source>
</evidence>
<evidence type="ECO:0000256" key="37">
    <source>
        <dbReference type="ARBA" id="ARBA00068587"/>
    </source>
</evidence>
<gene>
    <name evidence="44" type="ORF">E5288_WYG020244</name>
</gene>
<dbReference type="GO" id="GO:0043066">
    <property type="term" value="P:negative regulation of apoptotic process"/>
    <property type="evidence" value="ECO:0007669"/>
    <property type="project" value="TreeGrafter"/>
</dbReference>
<dbReference type="InterPro" id="IPR017441">
    <property type="entry name" value="Protein_kinase_ATP_BS"/>
</dbReference>
<evidence type="ECO:0000256" key="2">
    <source>
        <dbReference type="ARBA" id="ARBA00004174"/>
    </source>
</evidence>
<keyword evidence="28" id="KW-0503">Monooxygenase</keyword>
<evidence type="ECO:0000256" key="18">
    <source>
        <dbReference type="ARBA" id="ARBA00022777"/>
    </source>
</evidence>
<dbReference type="GO" id="GO:0020037">
    <property type="term" value="F:heme binding"/>
    <property type="evidence" value="ECO:0007669"/>
    <property type="project" value="InterPro"/>
</dbReference>
<keyword evidence="25 40" id="KW-1133">Transmembrane helix</keyword>
<dbReference type="Proteomes" id="UP000322234">
    <property type="component" value="Unassembled WGS sequence"/>
</dbReference>
<evidence type="ECO:0000256" key="6">
    <source>
        <dbReference type="ARBA" id="ARBA00010617"/>
    </source>
</evidence>
<evidence type="ECO:0000313" key="44">
    <source>
        <dbReference type="EMBL" id="MXQ96214.1"/>
    </source>
</evidence>
<dbReference type="CDD" id="cd20966">
    <property type="entry name" value="IgI_1_Axl_like"/>
    <property type="match status" value="1"/>
</dbReference>
<dbReference type="InterPro" id="IPR003961">
    <property type="entry name" value="FN3_dom"/>
</dbReference>
<organism evidence="44 45">
    <name type="scientific">Bos mutus</name>
    <name type="common">wild yak</name>
    <dbReference type="NCBI Taxonomy" id="72004"/>
    <lineage>
        <taxon>Eukaryota</taxon>
        <taxon>Metazoa</taxon>
        <taxon>Chordata</taxon>
        <taxon>Craniata</taxon>
        <taxon>Vertebrata</taxon>
        <taxon>Euteleostomi</taxon>
        <taxon>Mammalia</taxon>
        <taxon>Eutheria</taxon>
        <taxon>Laurasiatheria</taxon>
        <taxon>Artiodactyla</taxon>
        <taxon>Ruminantia</taxon>
        <taxon>Pecora</taxon>
        <taxon>Bovidae</taxon>
        <taxon>Bovinae</taxon>
        <taxon>Bos</taxon>
    </lineage>
</organism>
<dbReference type="FunFam" id="2.60.40.10:FF:000865">
    <property type="entry name" value="AXL receptor tyrosine kinase"/>
    <property type="match status" value="1"/>
</dbReference>
<name>A0A6B0S7Y6_9CETA</name>
<evidence type="ECO:0000256" key="30">
    <source>
        <dbReference type="ARBA" id="ARBA00023137"/>
    </source>
</evidence>
<dbReference type="GO" id="GO:0045087">
    <property type="term" value="P:innate immune response"/>
    <property type="evidence" value="ECO:0007669"/>
    <property type="project" value="UniProtKB-KW"/>
</dbReference>
<comment type="caution">
    <text evidence="44">The sequence shown here is derived from an EMBL/GenBank/DDBJ whole genome shotgun (WGS) entry which is preliminary data.</text>
</comment>
<dbReference type="GO" id="GO:0051249">
    <property type="term" value="P:regulation of lymphocyte activation"/>
    <property type="evidence" value="ECO:0007669"/>
    <property type="project" value="UniProtKB-ARBA"/>
</dbReference>
<dbReference type="SMART" id="SM00409">
    <property type="entry name" value="IG"/>
    <property type="match status" value="2"/>
</dbReference>
<evidence type="ECO:0000256" key="11">
    <source>
        <dbReference type="ARBA" id="ARBA00022617"/>
    </source>
</evidence>
<evidence type="ECO:0000256" key="28">
    <source>
        <dbReference type="ARBA" id="ARBA00023033"/>
    </source>
</evidence>
<dbReference type="Gene3D" id="1.10.510.10">
    <property type="entry name" value="Transferase(Phosphotransferase) domain 1"/>
    <property type="match status" value="1"/>
</dbReference>
<evidence type="ECO:0000256" key="14">
    <source>
        <dbReference type="ARBA" id="ARBA00022723"/>
    </source>
</evidence>
<keyword evidence="18" id="KW-0418">Kinase</keyword>
<dbReference type="Gene3D" id="2.60.40.10">
    <property type="entry name" value="Immunoglobulins"/>
    <property type="match status" value="4"/>
</dbReference>
<keyword evidence="33" id="KW-0325">Glycoprotein</keyword>
<dbReference type="SUPFAM" id="SSF56112">
    <property type="entry name" value="Protein kinase-like (PK-like)"/>
    <property type="match status" value="1"/>
</dbReference>
<keyword evidence="10" id="KW-0399">Innate immunity</keyword>